<name>A0A2U1L0Q0_ARTAN</name>
<dbReference type="Proteomes" id="UP000245207">
    <property type="component" value="Unassembled WGS sequence"/>
</dbReference>
<keyword evidence="6" id="KW-1185">Reference proteome</keyword>
<dbReference type="PROSITE" id="PS51473">
    <property type="entry name" value="GNK2"/>
    <property type="match status" value="2"/>
</dbReference>
<reference evidence="5 6" key="1">
    <citation type="journal article" date="2018" name="Mol. Plant">
        <title>The genome of Artemisia annua provides insight into the evolution of Asteraceae family and artemisinin biosynthesis.</title>
        <authorList>
            <person name="Shen Q."/>
            <person name="Zhang L."/>
            <person name="Liao Z."/>
            <person name="Wang S."/>
            <person name="Yan T."/>
            <person name="Shi P."/>
            <person name="Liu M."/>
            <person name="Fu X."/>
            <person name="Pan Q."/>
            <person name="Wang Y."/>
            <person name="Lv Z."/>
            <person name="Lu X."/>
            <person name="Zhang F."/>
            <person name="Jiang W."/>
            <person name="Ma Y."/>
            <person name="Chen M."/>
            <person name="Hao X."/>
            <person name="Li L."/>
            <person name="Tang Y."/>
            <person name="Lv G."/>
            <person name="Zhou Y."/>
            <person name="Sun X."/>
            <person name="Brodelius P.E."/>
            <person name="Rose J.K.C."/>
            <person name="Tang K."/>
        </authorList>
    </citation>
    <scope>NUCLEOTIDE SEQUENCE [LARGE SCALE GENOMIC DNA]</scope>
    <source>
        <strain evidence="6">cv. Huhao1</strain>
        <tissue evidence="5">Leaf</tissue>
    </source>
</reference>
<evidence type="ECO:0000313" key="5">
    <source>
        <dbReference type="EMBL" id="PWA42573.1"/>
    </source>
</evidence>
<dbReference type="SUPFAM" id="SSF56112">
    <property type="entry name" value="Protein kinase-like (PK-like)"/>
    <property type="match status" value="1"/>
</dbReference>
<evidence type="ECO:0000256" key="3">
    <source>
        <dbReference type="SAM" id="SignalP"/>
    </source>
</evidence>
<evidence type="ECO:0000313" key="6">
    <source>
        <dbReference type="Proteomes" id="UP000245207"/>
    </source>
</evidence>
<dbReference type="PANTHER" id="PTHR32099:SF109">
    <property type="entry name" value="GNK2-LIKE DOMAIN-CONTAINING PROTEIN"/>
    <property type="match status" value="1"/>
</dbReference>
<dbReference type="GO" id="GO:0004672">
    <property type="term" value="F:protein kinase activity"/>
    <property type="evidence" value="ECO:0007669"/>
    <property type="project" value="InterPro"/>
</dbReference>
<keyword evidence="5" id="KW-0808">Transferase</keyword>
<dbReference type="InterPro" id="IPR038408">
    <property type="entry name" value="GNK2_sf"/>
</dbReference>
<comment type="caution">
    <text evidence="5">The sequence shown here is derived from an EMBL/GenBank/DDBJ whole genome shotgun (WGS) entry which is preliminary data.</text>
</comment>
<dbReference type="PANTHER" id="PTHR32099">
    <property type="entry name" value="CYSTEINE-RICH REPEAT SECRETORY PROTEIN"/>
    <property type="match status" value="1"/>
</dbReference>
<protein>
    <submittedName>
        <fullName evidence="5">Cysteine-rich receptor-like protein kinase 20</fullName>
    </submittedName>
</protein>
<dbReference type="InterPro" id="IPR002902">
    <property type="entry name" value="GNK2"/>
</dbReference>
<evidence type="ECO:0000256" key="1">
    <source>
        <dbReference type="ARBA" id="ARBA00022729"/>
    </source>
</evidence>
<accession>A0A2U1L0Q0</accession>
<dbReference type="InterPro" id="IPR011009">
    <property type="entry name" value="Kinase-like_dom_sf"/>
</dbReference>
<proteinExistence type="predicted"/>
<keyword evidence="5" id="KW-0675">Receptor</keyword>
<dbReference type="CDD" id="cd23509">
    <property type="entry name" value="Gnk2-like"/>
    <property type="match status" value="2"/>
</dbReference>
<organism evidence="5 6">
    <name type="scientific">Artemisia annua</name>
    <name type="common">Sweet wormwood</name>
    <dbReference type="NCBI Taxonomy" id="35608"/>
    <lineage>
        <taxon>Eukaryota</taxon>
        <taxon>Viridiplantae</taxon>
        <taxon>Streptophyta</taxon>
        <taxon>Embryophyta</taxon>
        <taxon>Tracheophyta</taxon>
        <taxon>Spermatophyta</taxon>
        <taxon>Magnoliopsida</taxon>
        <taxon>eudicotyledons</taxon>
        <taxon>Gunneridae</taxon>
        <taxon>Pentapetalae</taxon>
        <taxon>asterids</taxon>
        <taxon>campanulids</taxon>
        <taxon>Asterales</taxon>
        <taxon>Asteraceae</taxon>
        <taxon>Asteroideae</taxon>
        <taxon>Anthemideae</taxon>
        <taxon>Artemisiinae</taxon>
        <taxon>Artemisia</taxon>
    </lineage>
</organism>
<dbReference type="Gene3D" id="1.10.510.10">
    <property type="entry name" value="Transferase(Phosphotransferase) domain 1"/>
    <property type="match status" value="1"/>
</dbReference>
<evidence type="ECO:0000259" key="4">
    <source>
        <dbReference type="PROSITE" id="PS51473"/>
    </source>
</evidence>
<gene>
    <name evidence="5" type="ORF">CTI12_AA543470</name>
</gene>
<keyword evidence="5" id="KW-0418">Kinase</keyword>
<keyword evidence="1 3" id="KW-0732">Signal</keyword>
<dbReference type="Gene3D" id="3.30.430.20">
    <property type="entry name" value="Gnk2 domain, C-X8-C-X2-C motif"/>
    <property type="match status" value="2"/>
</dbReference>
<dbReference type="STRING" id="35608.A0A2U1L0Q0"/>
<feature type="chain" id="PRO_5015402563" evidence="3">
    <location>
        <begin position="24"/>
        <end position="397"/>
    </location>
</feature>
<dbReference type="AlphaFoldDB" id="A0A2U1L0Q0"/>
<dbReference type="Pfam" id="PF07714">
    <property type="entry name" value="PK_Tyr_Ser-Thr"/>
    <property type="match status" value="1"/>
</dbReference>
<feature type="domain" description="Gnk2-homologous" evidence="4">
    <location>
        <begin position="129"/>
        <end position="237"/>
    </location>
</feature>
<evidence type="ECO:0000256" key="2">
    <source>
        <dbReference type="ARBA" id="ARBA00022737"/>
    </source>
</evidence>
<dbReference type="EMBL" id="PKPP01012324">
    <property type="protein sequence ID" value="PWA42573.1"/>
    <property type="molecule type" value="Genomic_DNA"/>
</dbReference>
<feature type="domain" description="Gnk2-homologous" evidence="4">
    <location>
        <begin position="26"/>
        <end position="124"/>
    </location>
</feature>
<dbReference type="InterPro" id="IPR001245">
    <property type="entry name" value="Ser-Thr/Tyr_kinase_cat_dom"/>
</dbReference>
<dbReference type="OrthoDB" id="4062651at2759"/>
<feature type="signal peptide" evidence="3">
    <location>
        <begin position="1"/>
        <end position="23"/>
    </location>
</feature>
<dbReference type="Pfam" id="PF01657">
    <property type="entry name" value="Stress-antifung"/>
    <property type="match status" value="1"/>
</dbReference>
<keyword evidence="2" id="KW-0677">Repeat</keyword>
<sequence length="397" mass="44818">MDILIRGLFLFSPLMLTFYQTTAQDDLWSQYCGASYNDRIDSTYKSDLDNVLNSLAGRNNGFGFYNSTSGQANAAAFCRGDLEPETCHNCVVKASRRLPQYCPNQFDAGIWYEHCLLRYSNEPMGYGVDDSFWINTSTTTVSNSSYDQWKQTIANLLLELRQEAAAGGPLRKYAPGNVTADGLPPIYGYMQCSPDLLSTECDQCLAEATDQTRIYDKSLGIQFYNPSCIVRYEVFKFLNSTCGYMAPEYAMDGLFSTKSDVYSFGVLLLEIVSGQQNNIFRFEDEPQNFLLTVWNLWKENKGEQLIDRCLIQDVPISEALRWINIALLCVQEDPRYRPTMSTVVYMLEGQWSSNFPTPLEPRFSFARLASVIEITTTTSDTTIDTSIEPISSGIGSR</sequence>